<name>A0A8H8VBP8_ORBOL</name>
<feature type="region of interest" description="Disordered" evidence="1">
    <location>
        <begin position="501"/>
        <end position="536"/>
    </location>
</feature>
<dbReference type="OrthoDB" id="5322939at2759"/>
<feature type="compositionally biased region" description="Polar residues" evidence="1">
    <location>
        <begin position="409"/>
        <end position="424"/>
    </location>
</feature>
<dbReference type="Proteomes" id="UP000614610">
    <property type="component" value="Unassembled WGS sequence"/>
</dbReference>
<dbReference type="AlphaFoldDB" id="A0A8H8VBP8"/>
<proteinExistence type="predicted"/>
<evidence type="ECO:0000313" key="2">
    <source>
        <dbReference type="EMBL" id="KAF3212945.1"/>
    </source>
</evidence>
<gene>
    <name evidence="2" type="ORF">TWF679_005514</name>
</gene>
<feature type="region of interest" description="Disordered" evidence="1">
    <location>
        <begin position="409"/>
        <end position="432"/>
    </location>
</feature>
<evidence type="ECO:0000256" key="1">
    <source>
        <dbReference type="SAM" id="MobiDB-lite"/>
    </source>
</evidence>
<reference evidence="2" key="1">
    <citation type="submission" date="2019-06" db="EMBL/GenBank/DDBJ databases">
        <authorList>
            <person name="Palmer J.M."/>
        </authorList>
    </citation>
    <scope>NUCLEOTIDE SEQUENCE</scope>
    <source>
        <strain evidence="2">TWF679</strain>
    </source>
</reference>
<comment type="caution">
    <text evidence="2">The sequence shown here is derived from an EMBL/GenBank/DDBJ whole genome shotgun (WGS) entry which is preliminary data.</text>
</comment>
<dbReference type="EMBL" id="WIWT01000027">
    <property type="protein sequence ID" value="KAF3212945.1"/>
    <property type="molecule type" value="Genomic_DNA"/>
</dbReference>
<accession>A0A8H8VBP8</accession>
<sequence>MLHRVDTYVPLEIRGHGSVTMLLLQEQIVSAAPLMIPYMIMISCGHDRSLLYFRARSHTKDCLCRSFSRLPHRITVCPECDRALRIARGQPVPRDHLTEESRAKCQAWREILDNEVKDAENKRLTREARENGKDVSTVTIGREVHVAARHLKHANAHKQRLENRIKNGKNPTGFAPPYVPQPGETFLDHIICEIIDDAKSGGEMERLKKALDIGLQGYGWIGPTGGESWLQLSGEKMKLHGDKIDTMTGSLGPGFLSARDFPALPSASGAASRATLGAVTTPLETIAEHPTPTAQKAAPAPSKLRYDPSKTFVPSVPIPEIILTSSPTVATNKSGPAPTIGLLTELPPLAILPLLFEKYEEDGEEVITDGSGTGSSIPTTPAAVENNPYSSSVVKILDIASQPVSTIATSKSPSISVPSKTTTPAPEGPYLGVPQPLPKTIIVPFRATSISPLPNTTFIENPSFVPPAAYIPPPPQPIYTTPQMPRQYNPPVPIQDRSFGPPPMAKLRSQDHNGTNTNNNKHHNSHNANNNNGGRFHSKHHYNRFTHNYNHPHKFAGSHHNHQFQRYNQFGNQVRYQTGHNPLVPGPMPLGIGAGIGHQAFRPVTASQASGPVRATPTSNTSKV</sequence>
<organism evidence="2 3">
    <name type="scientific">Orbilia oligospora</name>
    <name type="common">Nematode-trapping fungus</name>
    <name type="synonym">Arthrobotrys oligospora</name>
    <dbReference type="NCBI Taxonomy" id="2813651"/>
    <lineage>
        <taxon>Eukaryota</taxon>
        <taxon>Fungi</taxon>
        <taxon>Dikarya</taxon>
        <taxon>Ascomycota</taxon>
        <taxon>Pezizomycotina</taxon>
        <taxon>Orbiliomycetes</taxon>
        <taxon>Orbiliales</taxon>
        <taxon>Orbiliaceae</taxon>
        <taxon>Orbilia</taxon>
    </lineage>
</organism>
<protein>
    <submittedName>
        <fullName evidence="2">Uncharacterized protein</fullName>
    </submittedName>
</protein>
<evidence type="ECO:0000313" key="3">
    <source>
        <dbReference type="Proteomes" id="UP000614610"/>
    </source>
</evidence>